<dbReference type="InterPro" id="IPR005625">
    <property type="entry name" value="PepSY-ass_TM"/>
</dbReference>
<dbReference type="AlphaFoldDB" id="A0A1N7MB63"/>
<dbReference type="RefSeq" id="WP_076515354.1">
    <property type="nucleotide sequence ID" value="NZ_FTOH01000005.1"/>
</dbReference>
<organism evidence="2 3">
    <name type="scientific">Thalassolituus maritimus</name>
    <dbReference type="NCBI Taxonomy" id="484498"/>
    <lineage>
        <taxon>Bacteria</taxon>
        <taxon>Pseudomonadati</taxon>
        <taxon>Pseudomonadota</taxon>
        <taxon>Gammaproteobacteria</taxon>
        <taxon>Oceanospirillales</taxon>
        <taxon>Oceanospirillaceae</taxon>
        <taxon>Thalassolituus</taxon>
    </lineage>
</organism>
<keyword evidence="1" id="KW-0472">Membrane</keyword>
<dbReference type="EMBL" id="FTOH01000005">
    <property type="protein sequence ID" value="SIS83297.1"/>
    <property type="molecule type" value="Genomic_DNA"/>
</dbReference>
<keyword evidence="3" id="KW-1185">Reference proteome</keyword>
<keyword evidence="1" id="KW-1133">Transmembrane helix</keyword>
<accession>A0A1N7MB63</accession>
<name>A0A1N7MB63_9GAMM</name>
<evidence type="ECO:0000256" key="1">
    <source>
        <dbReference type="SAM" id="Phobius"/>
    </source>
</evidence>
<feature type="transmembrane region" description="Helical" evidence="1">
    <location>
        <begin position="210"/>
        <end position="234"/>
    </location>
</feature>
<evidence type="ECO:0000313" key="2">
    <source>
        <dbReference type="EMBL" id="SIS83297.1"/>
    </source>
</evidence>
<protein>
    <submittedName>
        <fullName evidence="2">PepSY-associated TM region</fullName>
    </submittedName>
</protein>
<gene>
    <name evidence="2" type="ORF">SAMN05421686_10572</name>
</gene>
<keyword evidence="1" id="KW-0812">Transmembrane</keyword>
<sequence>MPSNPRPQLRRRIRFFLHRWHRRLGLLVSFLLILLVITGVALNHTGQLELDNHYPQSRVLLWPYQSVLPDNIGYRGRYGLLYSANGMLMLDEEVIADCDRLTGAAETLDYVLVSCLSGWHLLTGDYQLIESFDPAFLSLADDARPAISEGQLVAGSPDHWQRLNTDALTLEEIMPHARIASYEVLPSVNQSISWQRVMQDMHSGRWFGRWGIWIVDAAAFAMLLLAFSGIWMWWSRPGNRR</sequence>
<dbReference type="STRING" id="484498.SAMN05421686_10572"/>
<dbReference type="Proteomes" id="UP000185639">
    <property type="component" value="Unassembled WGS sequence"/>
</dbReference>
<reference evidence="3" key="1">
    <citation type="submission" date="2017-01" db="EMBL/GenBank/DDBJ databases">
        <authorList>
            <person name="Varghese N."/>
            <person name="Submissions S."/>
        </authorList>
    </citation>
    <scope>NUCLEOTIDE SEQUENCE [LARGE SCALE GENOMIC DNA]</scope>
    <source>
        <strain evidence="3">DSM 24913</strain>
    </source>
</reference>
<evidence type="ECO:0000313" key="3">
    <source>
        <dbReference type="Proteomes" id="UP000185639"/>
    </source>
</evidence>
<proteinExistence type="predicted"/>
<dbReference type="Pfam" id="PF03929">
    <property type="entry name" value="PepSY_TM"/>
    <property type="match status" value="1"/>
</dbReference>